<dbReference type="GO" id="GO:0032259">
    <property type="term" value="P:methylation"/>
    <property type="evidence" value="ECO:0007669"/>
    <property type="project" value="UniProtKB-KW"/>
</dbReference>
<evidence type="ECO:0000256" key="2">
    <source>
        <dbReference type="ARBA" id="ARBA00022552"/>
    </source>
</evidence>
<evidence type="ECO:0000256" key="3">
    <source>
        <dbReference type="ARBA" id="ARBA00022603"/>
    </source>
</evidence>
<comment type="similarity">
    <text evidence="6">Belongs to the methyltransferase superfamily. RNA methyltransferase RsmG family.</text>
</comment>
<keyword evidence="4 6" id="KW-0808">Transferase</keyword>
<sequence>MQACREKLQQGLAALALSLSAEQIESLLKFVQLIAKWNKAYNLTAVREPLEMVGLHILDSLAVLPHLKPSRIADIGTGAGLPGIPLAICRPECKFVLVDSNSKKTRFVQQAVLELKLRNVEVVHSRVEQFQPAELFDMVLMRAFASMPDIVKMTGHLLADDGALLAMKGQQPVEELAGIDAEYQVIPLAVPGIDAERCLIRIERLKHG</sequence>
<dbReference type="Gene3D" id="3.40.50.150">
    <property type="entry name" value="Vaccinia Virus protein VP39"/>
    <property type="match status" value="1"/>
</dbReference>
<keyword evidence="3 6" id="KW-0489">Methyltransferase</keyword>
<comment type="subcellular location">
    <subcellularLocation>
        <location evidence="6">Cytoplasm</location>
    </subcellularLocation>
</comment>
<evidence type="ECO:0000256" key="4">
    <source>
        <dbReference type="ARBA" id="ARBA00022679"/>
    </source>
</evidence>
<feature type="binding site" evidence="6">
    <location>
        <begin position="127"/>
        <end position="128"/>
    </location>
    <ligand>
        <name>S-adenosyl-L-methionine</name>
        <dbReference type="ChEBI" id="CHEBI:59789"/>
    </ligand>
</feature>
<dbReference type="Proteomes" id="UP001524569">
    <property type="component" value="Unassembled WGS sequence"/>
</dbReference>
<protein>
    <recommendedName>
        <fullName evidence="6">Ribosomal RNA small subunit methyltransferase G</fullName>
        <ecNumber evidence="6">2.1.1.170</ecNumber>
    </recommendedName>
    <alternativeName>
        <fullName evidence="6">16S rRNA 7-methylguanosine methyltransferase</fullName>
        <shortName evidence="6">16S rRNA m7G methyltransferase</shortName>
    </alternativeName>
</protein>
<comment type="caution">
    <text evidence="6">Lacks conserved residue(s) required for the propagation of feature annotation.</text>
</comment>
<evidence type="ECO:0000256" key="1">
    <source>
        <dbReference type="ARBA" id="ARBA00022490"/>
    </source>
</evidence>
<evidence type="ECO:0000256" key="6">
    <source>
        <dbReference type="HAMAP-Rule" id="MF_00074"/>
    </source>
</evidence>
<comment type="catalytic activity">
    <reaction evidence="6">
        <text>guanosine(527) in 16S rRNA + S-adenosyl-L-methionine = N(7)-methylguanosine(527) in 16S rRNA + S-adenosyl-L-homocysteine</text>
        <dbReference type="Rhea" id="RHEA:42732"/>
        <dbReference type="Rhea" id="RHEA-COMP:10209"/>
        <dbReference type="Rhea" id="RHEA-COMP:10210"/>
        <dbReference type="ChEBI" id="CHEBI:57856"/>
        <dbReference type="ChEBI" id="CHEBI:59789"/>
        <dbReference type="ChEBI" id="CHEBI:74269"/>
        <dbReference type="ChEBI" id="CHEBI:74480"/>
        <dbReference type="EC" id="2.1.1.170"/>
    </reaction>
</comment>
<reference evidence="7 8" key="1">
    <citation type="submission" date="2022-07" db="EMBL/GenBank/DDBJ databases">
        <title>Methylomonas rivi sp. nov., Methylomonas rosea sp. nov., Methylomonas aureus sp. nov. and Methylomonas subterranea sp. nov., four novel methanotrophs isolated from a freshwater creek and the deep terrestrial subsurface.</title>
        <authorList>
            <person name="Abin C."/>
            <person name="Sankaranarayanan K."/>
            <person name="Garner C."/>
            <person name="Sindelar R."/>
            <person name="Kotary K."/>
            <person name="Garner R."/>
            <person name="Barclay S."/>
            <person name="Lawson P."/>
            <person name="Krumholz L."/>
        </authorList>
    </citation>
    <scope>NUCLEOTIDE SEQUENCE [LARGE SCALE GENOMIC DNA]</scope>
    <source>
        <strain evidence="7 8">SURF-1</strain>
    </source>
</reference>
<feature type="binding site" evidence="6">
    <location>
        <position position="76"/>
    </location>
    <ligand>
        <name>S-adenosyl-L-methionine</name>
        <dbReference type="ChEBI" id="CHEBI:59789"/>
    </ligand>
</feature>
<dbReference type="CDD" id="cd02440">
    <property type="entry name" value="AdoMet_MTases"/>
    <property type="match status" value="1"/>
</dbReference>
<evidence type="ECO:0000313" key="8">
    <source>
        <dbReference type="Proteomes" id="UP001524569"/>
    </source>
</evidence>
<comment type="function">
    <text evidence="6">Specifically methylates the N7 position of guanine in position 527 of 16S rRNA.</text>
</comment>
<dbReference type="Pfam" id="PF02527">
    <property type="entry name" value="GidB"/>
    <property type="match status" value="1"/>
</dbReference>
<name>A0ABT1UDE1_9GAMM</name>
<dbReference type="EC" id="2.1.1.170" evidence="6"/>
<organism evidence="7 8">
    <name type="scientific">Methylomonas aurea</name>
    <dbReference type="NCBI Taxonomy" id="2952224"/>
    <lineage>
        <taxon>Bacteria</taxon>
        <taxon>Pseudomonadati</taxon>
        <taxon>Pseudomonadota</taxon>
        <taxon>Gammaproteobacteria</taxon>
        <taxon>Methylococcales</taxon>
        <taxon>Methylococcaceae</taxon>
        <taxon>Methylomonas</taxon>
    </lineage>
</organism>
<keyword evidence="1 6" id="KW-0963">Cytoplasm</keyword>
<proteinExistence type="inferred from homology"/>
<keyword evidence="5 6" id="KW-0949">S-adenosyl-L-methionine</keyword>
<dbReference type="PANTHER" id="PTHR31760:SF0">
    <property type="entry name" value="S-ADENOSYL-L-METHIONINE-DEPENDENT METHYLTRANSFERASES SUPERFAMILY PROTEIN"/>
    <property type="match status" value="1"/>
</dbReference>
<dbReference type="RefSeq" id="WP_256609111.1">
    <property type="nucleotide sequence ID" value="NZ_JANIBM010000001.1"/>
</dbReference>
<dbReference type="SUPFAM" id="SSF53335">
    <property type="entry name" value="S-adenosyl-L-methionine-dependent methyltransferases"/>
    <property type="match status" value="1"/>
</dbReference>
<dbReference type="NCBIfam" id="TIGR00138">
    <property type="entry name" value="rsmG_gidB"/>
    <property type="match status" value="1"/>
</dbReference>
<feature type="binding site" evidence="6">
    <location>
        <position position="142"/>
    </location>
    <ligand>
        <name>S-adenosyl-L-methionine</name>
        <dbReference type="ChEBI" id="CHEBI:59789"/>
    </ligand>
</feature>
<keyword evidence="8" id="KW-1185">Reference proteome</keyword>
<evidence type="ECO:0000313" key="7">
    <source>
        <dbReference type="EMBL" id="MCQ8179735.1"/>
    </source>
</evidence>
<keyword evidence="2 6" id="KW-0698">rRNA processing</keyword>
<dbReference type="InterPro" id="IPR003682">
    <property type="entry name" value="rRNA_ssu_MeTfrase_G"/>
</dbReference>
<dbReference type="PANTHER" id="PTHR31760">
    <property type="entry name" value="S-ADENOSYL-L-METHIONINE-DEPENDENT METHYLTRANSFERASES SUPERFAMILY PROTEIN"/>
    <property type="match status" value="1"/>
</dbReference>
<gene>
    <name evidence="6 7" type="primary">rsmG</name>
    <name evidence="7" type="ORF">NP603_01320</name>
</gene>
<dbReference type="HAMAP" id="MF_00074">
    <property type="entry name" value="16SrRNA_methyltr_G"/>
    <property type="match status" value="1"/>
</dbReference>
<dbReference type="GO" id="GO:0008168">
    <property type="term" value="F:methyltransferase activity"/>
    <property type="evidence" value="ECO:0007669"/>
    <property type="project" value="UniProtKB-KW"/>
</dbReference>
<dbReference type="EMBL" id="JANIBM010000001">
    <property type="protein sequence ID" value="MCQ8179735.1"/>
    <property type="molecule type" value="Genomic_DNA"/>
</dbReference>
<evidence type="ECO:0000256" key="5">
    <source>
        <dbReference type="ARBA" id="ARBA00022691"/>
    </source>
</evidence>
<accession>A0ABT1UDE1</accession>
<dbReference type="PIRSF" id="PIRSF003078">
    <property type="entry name" value="GidB"/>
    <property type="match status" value="1"/>
</dbReference>
<comment type="caution">
    <text evidence="7">The sequence shown here is derived from an EMBL/GenBank/DDBJ whole genome shotgun (WGS) entry which is preliminary data.</text>
</comment>
<dbReference type="InterPro" id="IPR029063">
    <property type="entry name" value="SAM-dependent_MTases_sf"/>
</dbReference>
<feature type="binding site" evidence="6">
    <location>
        <position position="81"/>
    </location>
    <ligand>
        <name>S-adenosyl-L-methionine</name>
        <dbReference type="ChEBI" id="CHEBI:59789"/>
    </ligand>
</feature>